<feature type="region of interest" description="Disordered" evidence="2">
    <location>
        <begin position="348"/>
        <end position="407"/>
    </location>
</feature>
<protein>
    <recommendedName>
        <fullName evidence="3">Transcription factor Iwr1 domain-containing protein</fullName>
    </recommendedName>
</protein>
<feature type="domain" description="Transcription factor Iwr1" evidence="3">
    <location>
        <begin position="300"/>
        <end position="373"/>
    </location>
</feature>
<dbReference type="InterPro" id="IPR013883">
    <property type="entry name" value="TF_Iwr1_dom"/>
</dbReference>
<feature type="compositionally biased region" description="Acidic residues" evidence="2">
    <location>
        <begin position="369"/>
        <end position="380"/>
    </location>
</feature>
<dbReference type="HOGENOM" id="CLU_702139_0_0_1"/>
<evidence type="ECO:0000313" key="5">
    <source>
        <dbReference type="Proteomes" id="UP000053789"/>
    </source>
</evidence>
<dbReference type="EMBL" id="KN846983">
    <property type="protein sequence ID" value="KIW95844.1"/>
    <property type="molecule type" value="Genomic_DNA"/>
</dbReference>
<dbReference type="RefSeq" id="XP_016622513.1">
    <property type="nucleotide sequence ID" value="XM_016760663.1"/>
</dbReference>
<organism evidence="4 5">
    <name type="scientific">Cladophialophora bantiana (strain ATCC 10958 / CBS 173.52 / CDC B-1940 / NIH 8579)</name>
    <name type="common">Xylohypha bantiana</name>
    <dbReference type="NCBI Taxonomy" id="1442370"/>
    <lineage>
        <taxon>Eukaryota</taxon>
        <taxon>Fungi</taxon>
        <taxon>Dikarya</taxon>
        <taxon>Ascomycota</taxon>
        <taxon>Pezizomycotina</taxon>
        <taxon>Eurotiomycetes</taxon>
        <taxon>Chaetothyriomycetidae</taxon>
        <taxon>Chaetothyriales</taxon>
        <taxon>Herpotrichiellaceae</taxon>
        <taxon>Cladophialophora</taxon>
    </lineage>
</organism>
<keyword evidence="5" id="KW-1185">Reference proteome</keyword>
<dbReference type="AlphaFoldDB" id="A0A0D2IGG8"/>
<dbReference type="Pfam" id="PF08574">
    <property type="entry name" value="Iwr1"/>
    <property type="match status" value="1"/>
</dbReference>
<dbReference type="InterPro" id="IPR040150">
    <property type="entry name" value="Iwr1"/>
</dbReference>
<evidence type="ECO:0000256" key="1">
    <source>
        <dbReference type="ARBA" id="ARBA00010218"/>
    </source>
</evidence>
<feature type="compositionally biased region" description="Acidic residues" evidence="2">
    <location>
        <begin position="393"/>
        <end position="407"/>
    </location>
</feature>
<feature type="compositionally biased region" description="Polar residues" evidence="2">
    <location>
        <begin position="54"/>
        <end position="64"/>
    </location>
</feature>
<reference evidence="4" key="1">
    <citation type="submission" date="2015-01" db="EMBL/GenBank/DDBJ databases">
        <title>The Genome Sequence of Cladophialophora bantiana CBS 173.52.</title>
        <authorList>
            <consortium name="The Broad Institute Genomics Platform"/>
            <person name="Cuomo C."/>
            <person name="de Hoog S."/>
            <person name="Gorbushina A."/>
            <person name="Stielow B."/>
            <person name="Teixiera M."/>
            <person name="Abouelleil A."/>
            <person name="Chapman S.B."/>
            <person name="Priest M."/>
            <person name="Young S.K."/>
            <person name="Wortman J."/>
            <person name="Nusbaum C."/>
            <person name="Birren B."/>
        </authorList>
    </citation>
    <scope>NUCLEOTIDE SEQUENCE [LARGE SCALE GENOMIC DNA]</scope>
    <source>
        <strain evidence="4">CBS 173.52</strain>
    </source>
</reference>
<evidence type="ECO:0000259" key="3">
    <source>
        <dbReference type="Pfam" id="PF08574"/>
    </source>
</evidence>
<accession>A0A0D2IGG8</accession>
<dbReference type="GO" id="GO:0006606">
    <property type="term" value="P:protein import into nucleus"/>
    <property type="evidence" value="ECO:0007669"/>
    <property type="project" value="InterPro"/>
</dbReference>
<feature type="region of interest" description="Disordered" evidence="2">
    <location>
        <begin position="47"/>
        <end position="132"/>
    </location>
</feature>
<dbReference type="GO" id="GO:0005737">
    <property type="term" value="C:cytoplasm"/>
    <property type="evidence" value="ECO:0007669"/>
    <property type="project" value="TreeGrafter"/>
</dbReference>
<dbReference type="PANTHER" id="PTHR28063">
    <property type="entry name" value="RNA POLYMERASE II NUCLEAR LOCALIZATION PROTEIN IWR1"/>
    <property type="match status" value="1"/>
</dbReference>
<evidence type="ECO:0000313" key="4">
    <source>
        <dbReference type="EMBL" id="KIW95844.1"/>
    </source>
</evidence>
<comment type="similarity">
    <text evidence="1">Belongs to the IWR1/SLC7A6OS family.</text>
</comment>
<sequence length="407" mass="45284">MSLPPERISVKRRRQEEPVEALYLEQATAPDKKRRVTDFYFKRLQNDAIAPVSQRATTPPQAMWSQPPAPGVPPIRLTSPGDVKRGAATSGGSLRAKNNASEKEKSESPDTASPRSGSKSAPTIPAASQALQQARRFHLTRHLSSVLGPSASGGIRKSKNLIRPPLATFVERHTPIFNHEQNPMYRNKPVDKVLDIQQGGELGDVKSDGLGEPTLEALKASKRNLTSTFVQTSSKAARNGTSIKDHPSTWDLESDQLADELAAFAMELDPDLQQQAEKGLPAVPRPEPRDTVMASHDREDDYVYETYVRVEYDAQGHGPATGTGLHPNYGILVIDEEDEDLWQQYIDSDDDTDWDEEDSNAEDNPANDYPEEEVSSDDEYGYNPYKYRTYGSDQEDFDDDHTFDDGR</sequence>
<dbReference type="PANTHER" id="PTHR28063:SF1">
    <property type="entry name" value="RNA POLYMERASE II NUCLEAR LOCALIZATION PROTEIN IWR1"/>
    <property type="match status" value="1"/>
</dbReference>
<dbReference type="Proteomes" id="UP000053789">
    <property type="component" value="Unassembled WGS sequence"/>
</dbReference>
<feature type="compositionally biased region" description="Polar residues" evidence="2">
    <location>
        <begin position="90"/>
        <end position="99"/>
    </location>
</feature>
<proteinExistence type="inferred from homology"/>
<feature type="compositionally biased region" description="Basic and acidic residues" evidence="2">
    <location>
        <begin position="286"/>
        <end position="296"/>
    </location>
</feature>
<dbReference type="VEuPathDB" id="FungiDB:Z519_02908"/>
<gene>
    <name evidence="4" type="ORF">Z519_02908</name>
</gene>
<dbReference type="GeneID" id="27695836"/>
<feature type="compositionally biased region" description="Polar residues" evidence="2">
    <location>
        <begin position="109"/>
        <end position="121"/>
    </location>
</feature>
<dbReference type="OrthoDB" id="6255506at2759"/>
<evidence type="ECO:0000256" key="2">
    <source>
        <dbReference type="SAM" id="MobiDB-lite"/>
    </source>
</evidence>
<feature type="region of interest" description="Disordered" evidence="2">
    <location>
        <begin position="277"/>
        <end position="296"/>
    </location>
</feature>
<name>A0A0D2IGG8_CLAB1</name>
<feature type="compositionally biased region" description="Acidic residues" evidence="2">
    <location>
        <begin position="348"/>
        <end position="361"/>
    </location>
</feature>